<keyword evidence="6 13" id="KW-0812">Transmembrane</keyword>
<evidence type="ECO:0000256" key="9">
    <source>
        <dbReference type="ARBA" id="ARBA00022840"/>
    </source>
</evidence>
<evidence type="ECO:0000256" key="11">
    <source>
        <dbReference type="ARBA" id="ARBA00023012"/>
    </source>
</evidence>
<evidence type="ECO:0000256" key="4">
    <source>
        <dbReference type="ARBA" id="ARBA00022553"/>
    </source>
</evidence>
<evidence type="ECO:0000256" key="3">
    <source>
        <dbReference type="ARBA" id="ARBA00012438"/>
    </source>
</evidence>
<name>A0A2W5M0E5_ANCNO</name>
<dbReference type="Pfam" id="PF02702">
    <property type="entry name" value="KdpD"/>
    <property type="match status" value="1"/>
</dbReference>
<dbReference type="GO" id="GO:0005524">
    <property type="term" value="F:ATP binding"/>
    <property type="evidence" value="ECO:0007669"/>
    <property type="project" value="UniProtKB-KW"/>
</dbReference>
<dbReference type="SUPFAM" id="SSF55781">
    <property type="entry name" value="GAF domain-like"/>
    <property type="match status" value="1"/>
</dbReference>
<keyword evidence="12 13" id="KW-0472">Membrane</keyword>
<dbReference type="InterPro" id="IPR036890">
    <property type="entry name" value="HATPase_C_sf"/>
</dbReference>
<dbReference type="PANTHER" id="PTHR45569">
    <property type="entry name" value="SENSOR PROTEIN KDPD"/>
    <property type="match status" value="1"/>
</dbReference>
<dbReference type="InterPro" id="IPR027417">
    <property type="entry name" value="P-loop_NTPase"/>
</dbReference>
<dbReference type="InterPro" id="IPR025201">
    <property type="entry name" value="KdpD_TM"/>
</dbReference>
<evidence type="ECO:0000313" key="15">
    <source>
        <dbReference type="EMBL" id="PZQ10793.1"/>
    </source>
</evidence>
<keyword evidence="4" id="KW-0597">Phosphoprotein</keyword>
<dbReference type="InterPro" id="IPR029016">
    <property type="entry name" value="GAF-like_dom_sf"/>
</dbReference>
<keyword evidence="9" id="KW-0067">ATP-binding</keyword>
<evidence type="ECO:0000256" key="2">
    <source>
        <dbReference type="ARBA" id="ARBA00004141"/>
    </source>
</evidence>
<dbReference type="SMART" id="SM00387">
    <property type="entry name" value="HATPase_c"/>
    <property type="match status" value="1"/>
</dbReference>
<dbReference type="SMART" id="SM00388">
    <property type="entry name" value="HisKA"/>
    <property type="match status" value="1"/>
</dbReference>
<comment type="catalytic activity">
    <reaction evidence="1">
        <text>ATP + protein L-histidine = ADP + protein N-phospho-L-histidine.</text>
        <dbReference type="EC" id="2.7.13.3"/>
    </reaction>
</comment>
<dbReference type="Gene3D" id="3.40.50.620">
    <property type="entry name" value="HUPs"/>
    <property type="match status" value="1"/>
</dbReference>
<dbReference type="InterPro" id="IPR014729">
    <property type="entry name" value="Rossmann-like_a/b/a_fold"/>
</dbReference>
<dbReference type="GO" id="GO:0000155">
    <property type="term" value="F:phosphorelay sensor kinase activity"/>
    <property type="evidence" value="ECO:0007669"/>
    <property type="project" value="InterPro"/>
</dbReference>
<proteinExistence type="predicted"/>
<comment type="subcellular location">
    <subcellularLocation>
        <location evidence="2">Membrane</location>
        <topology evidence="2">Multi-pass membrane protein</topology>
    </subcellularLocation>
</comment>
<dbReference type="Pfam" id="PF02518">
    <property type="entry name" value="HATPase_c"/>
    <property type="match status" value="1"/>
</dbReference>
<dbReference type="PROSITE" id="PS50109">
    <property type="entry name" value="HIS_KIN"/>
    <property type="match status" value="1"/>
</dbReference>
<reference evidence="15 16" key="1">
    <citation type="submission" date="2017-08" db="EMBL/GenBank/DDBJ databases">
        <title>Infants hospitalized years apart are colonized by the same room-sourced microbial strains.</title>
        <authorList>
            <person name="Brooks B."/>
            <person name="Olm M.R."/>
            <person name="Firek B.A."/>
            <person name="Baker R."/>
            <person name="Thomas B.C."/>
            <person name="Morowitz M.J."/>
            <person name="Banfield J.F."/>
        </authorList>
    </citation>
    <scope>NUCLEOTIDE SEQUENCE [LARGE SCALE GENOMIC DNA]</scope>
    <source>
        <strain evidence="15">S2_005_003_R2_43</strain>
    </source>
</reference>
<gene>
    <name evidence="15" type="ORF">DI565_19645</name>
</gene>
<evidence type="ECO:0000256" key="13">
    <source>
        <dbReference type="SAM" id="Phobius"/>
    </source>
</evidence>
<dbReference type="EC" id="2.7.13.3" evidence="3"/>
<dbReference type="CDD" id="cd00082">
    <property type="entry name" value="HisKA"/>
    <property type="match status" value="1"/>
</dbReference>
<dbReference type="Pfam" id="PF00512">
    <property type="entry name" value="HisKA"/>
    <property type="match status" value="1"/>
</dbReference>
<comment type="caution">
    <text evidence="15">The sequence shown here is derived from an EMBL/GenBank/DDBJ whole genome shotgun (WGS) entry which is preliminary data.</text>
</comment>
<dbReference type="AlphaFoldDB" id="A0A2W5M0E5"/>
<organism evidence="15 16">
    <name type="scientific">Ancylobacter novellus</name>
    <name type="common">Thiobacillus novellus</name>
    <dbReference type="NCBI Taxonomy" id="921"/>
    <lineage>
        <taxon>Bacteria</taxon>
        <taxon>Pseudomonadati</taxon>
        <taxon>Pseudomonadota</taxon>
        <taxon>Alphaproteobacteria</taxon>
        <taxon>Hyphomicrobiales</taxon>
        <taxon>Xanthobacteraceae</taxon>
        <taxon>Ancylobacter</taxon>
    </lineage>
</organism>
<evidence type="ECO:0000256" key="6">
    <source>
        <dbReference type="ARBA" id="ARBA00022692"/>
    </source>
</evidence>
<dbReference type="InterPro" id="IPR038318">
    <property type="entry name" value="KdpD_sf"/>
</dbReference>
<feature type="transmembrane region" description="Helical" evidence="13">
    <location>
        <begin position="476"/>
        <end position="494"/>
    </location>
</feature>
<dbReference type="InterPro" id="IPR006016">
    <property type="entry name" value="UspA"/>
</dbReference>
<dbReference type="Pfam" id="PF00582">
    <property type="entry name" value="Usp"/>
    <property type="match status" value="1"/>
</dbReference>
<dbReference type="SUPFAM" id="SSF52402">
    <property type="entry name" value="Adenine nucleotide alpha hydrolases-like"/>
    <property type="match status" value="1"/>
</dbReference>
<keyword evidence="8 15" id="KW-0418">Kinase</keyword>
<sequence length="893" mass="95450">MVAAARPSPESFLSLAGREARGRLKIFFGAAPGVGKTYEMLSAAQAARREGVDVAVGVVETHGRADTDALVDGLEIVPRRDVAYRGRTLAEMDVDAVLARAPRLVLVDELAHTNAPGSRHPKRHQDVEELIAAGIDVFTTLNVQHLESLNDVVARITRVRVRETVPDRIFDLADEVEVIDVTPDALRKRLADGKVYVREQAERAVRHFFQPGNLTALRELALRRTAERVDSDMRGYMAANAIEGPWPAAERVLVAIDERPGAAALVRAAKRLADRARAPWHCVAVETPRHARLSELERDRIADTLRLAEALGAEGLLLPGGRDVADELLHFARSRNVTTILVGKTRRSFWFALTRGSVVADLIDRAGPIAVQVVSGDGETAPPKTVETRAAERGPGGAAYGLAAAGVALAGGVGLAIDLTIDLPNISLIFVPPVLLVAVRFGILPSLAASIMSAVAYNFLFLEPRYSLTIDDPENVVALVFFSLTALLASSVAARARAQTNAARSQARVTAELYAFSRKLAAVGTEDDLLWAAAHQVALMLKADVVLLTAQSEGLAIGGAYPPEDELDRAELAAATWAYEHDEPTGRGAPTLPGATRLFLPLKTSRGRLGVVGVARRADGPILTPIERRLLDALADQTSVALERVRLGVDVDEARLEAETERLRGALLTSVSHDLKTPLATIMGVITSLRSFGTRYDEPTRDEMLASAQGETERLTRFVANLLDVVRLDAGGVAAKREPLDVEDIAGVALRRAAGALGSRAVVLDFPEEPLVALGDPVLFEHAVTNVLENAGKHTPETTRIEIRGAREGGEIVLSVTDDGPGITPQDLPHVFDRFYRSAGGDRKTPGAGLGLAIARGFVEALGGSAIAEPAPSRRGARFTLRLPAADKDGNAP</sequence>
<dbReference type="FunFam" id="3.40.50.300:FF:000483">
    <property type="entry name" value="Sensor histidine kinase KdpD"/>
    <property type="match status" value="1"/>
</dbReference>
<evidence type="ECO:0000256" key="8">
    <source>
        <dbReference type="ARBA" id="ARBA00022777"/>
    </source>
</evidence>
<accession>A0A2W5M0E5</accession>
<dbReference type="Gene3D" id="3.40.50.300">
    <property type="entry name" value="P-loop containing nucleotide triphosphate hydrolases"/>
    <property type="match status" value="1"/>
</dbReference>
<evidence type="ECO:0000256" key="12">
    <source>
        <dbReference type="ARBA" id="ARBA00023136"/>
    </source>
</evidence>
<dbReference type="InterPro" id="IPR005467">
    <property type="entry name" value="His_kinase_dom"/>
</dbReference>
<dbReference type="Gene3D" id="1.20.120.620">
    <property type="entry name" value="Backbone structure of the membrane domain of e. Coli histidine kinase receptor kdpd"/>
    <property type="match status" value="1"/>
</dbReference>
<evidence type="ECO:0000256" key="1">
    <source>
        <dbReference type="ARBA" id="ARBA00000085"/>
    </source>
</evidence>
<dbReference type="InterPro" id="IPR052023">
    <property type="entry name" value="Histidine_kinase_KdpD"/>
</dbReference>
<dbReference type="PANTHER" id="PTHR45569:SF1">
    <property type="entry name" value="SENSOR PROTEIN KDPD"/>
    <property type="match status" value="1"/>
</dbReference>
<dbReference type="SUPFAM" id="SSF47384">
    <property type="entry name" value="Homodimeric domain of signal transducing histidine kinase"/>
    <property type="match status" value="1"/>
</dbReference>
<dbReference type="InterPro" id="IPR004358">
    <property type="entry name" value="Sig_transdc_His_kin-like_C"/>
</dbReference>
<keyword evidence="5" id="KW-0808">Transferase</keyword>
<dbReference type="InterPro" id="IPR003661">
    <property type="entry name" value="HisK_dim/P_dom"/>
</dbReference>
<feature type="transmembrane region" description="Helical" evidence="13">
    <location>
        <begin position="429"/>
        <end position="456"/>
    </location>
</feature>
<dbReference type="InterPro" id="IPR003594">
    <property type="entry name" value="HATPase_dom"/>
</dbReference>
<feature type="domain" description="Histidine kinase" evidence="14">
    <location>
        <begin position="670"/>
        <end position="887"/>
    </location>
</feature>
<dbReference type="InterPro" id="IPR036097">
    <property type="entry name" value="HisK_dim/P_sf"/>
</dbReference>
<dbReference type="CDD" id="cd00075">
    <property type="entry name" value="HATPase"/>
    <property type="match status" value="1"/>
</dbReference>
<dbReference type="Gene3D" id="3.30.565.10">
    <property type="entry name" value="Histidine kinase-like ATPase, C-terminal domain"/>
    <property type="match status" value="1"/>
</dbReference>
<evidence type="ECO:0000256" key="5">
    <source>
        <dbReference type="ARBA" id="ARBA00022679"/>
    </source>
</evidence>
<dbReference type="Proteomes" id="UP000249577">
    <property type="component" value="Unassembled WGS sequence"/>
</dbReference>
<evidence type="ECO:0000259" key="14">
    <source>
        <dbReference type="PROSITE" id="PS50109"/>
    </source>
</evidence>
<keyword evidence="11" id="KW-0902">Two-component regulatory system</keyword>
<feature type="transmembrane region" description="Helical" evidence="13">
    <location>
        <begin position="398"/>
        <end position="417"/>
    </location>
</feature>
<dbReference type="PRINTS" id="PR00344">
    <property type="entry name" value="BCTRLSENSOR"/>
</dbReference>
<dbReference type="SUPFAM" id="SSF55874">
    <property type="entry name" value="ATPase domain of HSP90 chaperone/DNA topoisomerase II/histidine kinase"/>
    <property type="match status" value="1"/>
</dbReference>
<dbReference type="GO" id="GO:0005737">
    <property type="term" value="C:cytoplasm"/>
    <property type="evidence" value="ECO:0007669"/>
    <property type="project" value="UniProtKB-ARBA"/>
</dbReference>
<dbReference type="InterPro" id="IPR003852">
    <property type="entry name" value="Sig_transdc_His_kinase_KdpD_N"/>
</dbReference>
<evidence type="ECO:0000313" key="16">
    <source>
        <dbReference type="Proteomes" id="UP000249577"/>
    </source>
</evidence>
<dbReference type="Gene3D" id="3.30.450.40">
    <property type="match status" value="1"/>
</dbReference>
<protein>
    <recommendedName>
        <fullName evidence="3">histidine kinase</fullName>
        <ecNumber evidence="3">2.7.13.3</ecNumber>
    </recommendedName>
</protein>
<keyword evidence="10 13" id="KW-1133">Transmembrane helix</keyword>
<evidence type="ECO:0000256" key="10">
    <source>
        <dbReference type="ARBA" id="ARBA00022989"/>
    </source>
</evidence>
<keyword evidence="7" id="KW-0547">Nucleotide-binding</keyword>
<dbReference type="InterPro" id="IPR003018">
    <property type="entry name" value="GAF"/>
</dbReference>
<dbReference type="EMBL" id="QFPN01000014">
    <property type="protein sequence ID" value="PZQ10793.1"/>
    <property type="molecule type" value="Genomic_DNA"/>
</dbReference>
<dbReference type="Pfam" id="PF13492">
    <property type="entry name" value="GAF_3"/>
    <property type="match status" value="1"/>
</dbReference>
<evidence type="ECO:0000256" key="7">
    <source>
        <dbReference type="ARBA" id="ARBA00022741"/>
    </source>
</evidence>
<dbReference type="GO" id="GO:0005886">
    <property type="term" value="C:plasma membrane"/>
    <property type="evidence" value="ECO:0007669"/>
    <property type="project" value="TreeGrafter"/>
</dbReference>
<dbReference type="Gene3D" id="1.10.287.130">
    <property type="match status" value="1"/>
</dbReference>
<dbReference type="Pfam" id="PF13493">
    <property type="entry name" value="DUF4118"/>
    <property type="match status" value="1"/>
</dbReference>